<dbReference type="Pfam" id="PF08831">
    <property type="entry name" value="MHCassoc_trimer"/>
    <property type="match status" value="1"/>
</dbReference>
<organism evidence="9 10">
    <name type="scientific">Latimeria chalumnae</name>
    <name type="common">Coelacanth</name>
    <dbReference type="NCBI Taxonomy" id="7897"/>
    <lineage>
        <taxon>Eukaryota</taxon>
        <taxon>Metazoa</taxon>
        <taxon>Chordata</taxon>
        <taxon>Craniata</taxon>
        <taxon>Vertebrata</taxon>
        <taxon>Euteleostomi</taxon>
        <taxon>Coelacanthiformes</taxon>
        <taxon>Coelacanthidae</taxon>
        <taxon>Latimeria</taxon>
    </lineage>
</organism>
<proteinExistence type="predicted"/>
<evidence type="ECO:0000259" key="8">
    <source>
        <dbReference type="PROSITE" id="PS51162"/>
    </source>
</evidence>
<dbReference type="InterPro" id="IPR022339">
    <property type="entry name" value="MHC_II-assoc_invar_chain"/>
</dbReference>
<keyword evidence="7" id="KW-0472">Membrane</keyword>
<dbReference type="OMA" id="HHNCSEP"/>
<dbReference type="SMART" id="SM00211">
    <property type="entry name" value="TY"/>
    <property type="match status" value="1"/>
</dbReference>
<dbReference type="Pfam" id="PF09307">
    <property type="entry name" value="MHC2-interact"/>
    <property type="match status" value="1"/>
</dbReference>
<evidence type="ECO:0000256" key="1">
    <source>
        <dbReference type="ARBA" id="ARBA00004613"/>
    </source>
</evidence>
<dbReference type="Gene3D" id="4.10.800.10">
    <property type="entry name" value="Thyroglobulin type-1"/>
    <property type="match status" value="1"/>
</dbReference>
<dbReference type="GO" id="GO:0016020">
    <property type="term" value="C:membrane"/>
    <property type="evidence" value="ECO:0007669"/>
    <property type="project" value="InterPro"/>
</dbReference>
<dbReference type="PIRSF" id="PIRSF001992">
    <property type="entry name" value="CD74_antigen"/>
    <property type="match status" value="1"/>
</dbReference>
<dbReference type="GO" id="GO:0035718">
    <property type="term" value="F:macrophage migration inhibitory factor binding"/>
    <property type="evidence" value="ECO:0007669"/>
    <property type="project" value="InterPro"/>
</dbReference>
<dbReference type="PROSITE" id="PS00484">
    <property type="entry name" value="THYROGLOBULIN_1_1"/>
    <property type="match status" value="1"/>
</dbReference>
<dbReference type="Ensembl" id="ENSLACT00000018320.1">
    <property type="protein sequence ID" value="ENSLACP00000018188.1"/>
    <property type="gene ID" value="ENSLACG00000016022.1"/>
</dbReference>
<dbReference type="EMBL" id="AFYH01013121">
    <property type="status" value="NOT_ANNOTATED_CDS"/>
    <property type="molecule type" value="Genomic_DNA"/>
</dbReference>
<feature type="disulfide bond" evidence="5 6">
    <location>
        <begin position="253"/>
        <end position="273"/>
    </location>
</feature>
<dbReference type="Gene3D" id="1.10.870.10">
    <property type="entry name" value="MHC class II-associated invariant chain, trimerisation domain"/>
    <property type="match status" value="1"/>
</dbReference>
<dbReference type="STRING" id="7897.ENSLACP00000018188"/>
<dbReference type="HOGENOM" id="CLU_086066_0_0_1"/>
<dbReference type="AlphaFoldDB" id="H3B8G7"/>
<dbReference type="GO" id="GO:0019882">
    <property type="term" value="P:antigen processing and presentation"/>
    <property type="evidence" value="ECO:0007669"/>
    <property type="project" value="InterPro"/>
</dbReference>
<dbReference type="PANTHER" id="PTHR12352">
    <property type="entry name" value="SECRETED MODULAR CALCIUM-BINDING PROTEIN"/>
    <property type="match status" value="1"/>
</dbReference>
<gene>
    <name evidence="9" type="primary">CD74</name>
</gene>
<feature type="domain" description="Thyroglobulin type-1" evidence="8">
    <location>
        <begin position="210"/>
        <end position="273"/>
    </location>
</feature>
<keyword evidence="7" id="KW-1133">Transmembrane helix</keyword>
<dbReference type="PANTHER" id="PTHR12352:SF3">
    <property type="entry name" value="NIDOGEN-2"/>
    <property type="match status" value="1"/>
</dbReference>
<comment type="caution">
    <text evidence="6">Lacks conserved residue(s) required for the propagation of feature annotation.</text>
</comment>
<evidence type="ECO:0000256" key="6">
    <source>
        <dbReference type="PROSITE-ProRule" id="PRU00500"/>
    </source>
</evidence>
<dbReference type="InterPro" id="IPR000716">
    <property type="entry name" value="Thyroglobulin_1"/>
</dbReference>
<sequence>MTDERQDLLRGNEPSLSESVVNINNEGSRSTKRTILWTGLSIFVALLIAGQAVTVYFVMQQKGQITTLEQHSKNLELTLRMKTFPKPKAPRMMMPMAIPLAYSEDVDPKKVTKDSKETKMTPLENTAVTTQVDIMGQVLEMLQQNPQLAFPNMTGNFLENLNGLKEQMQKPNWQEFESWLQHWFLFQLVQKQSQPQSVAPTTAVQEIHTKTKCEEEAATTDPKVYPGRYSPQCDELGNYKPMQCWYSTNYCWCVDKNGTEIEGTRTRGKKPDCRSKALA</sequence>
<feature type="disulfide bond" evidence="5 6">
    <location>
        <begin position="244"/>
        <end position="251"/>
    </location>
</feature>
<dbReference type="InterPro" id="IPR015386">
    <property type="entry name" value="MHC_II-assoc_invar/CLIP_MHC-bd"/>
</dbReference>
<keyword evidence="2" id="KW-0964">Secreted</keyword>
<evidence type="ECO:0000256" key="5">
    <source>
        <dbReference type="PIRSR" id="PIRSR001992-1"/>
    </source>
</evidence>
<evidence type="ECO:0000256" key="2">
    <source>
        <dbReference type="ARBA" id="ARBA00022525"/>
    </source>
</evidence>
<feature type="transmembrane region" description="Helical" evidence="7">
    <location>
        <begin position="35"/>
        <end position="59"/>
    </location>
</feature>
<dbReference type="EMBL" id="AFYH01013122">
    <property type="status" value="NOT_ANNOTATED_CDS"/>
    <property type="molecule type" value="Genomic_DNA"/>
</dbReference>
<reference evidence="9" key="2">
    <citation type="submission" date="2025-08" db="UniProtKB">
        <authorList>
            <consortium name="Ensembl"/>
        </authorList>
    </citation>
    <scope>IDENTIFICATION</scope>
</reference>
<evidence type="ECO:0000256" key="4">
    <source>
        <dbReference type="ARBA" id="ARBA00023157"/>
    </source>
</evidence>
<dbReference type="Pfam" id="PF00086">
    <property type="entry name" value="Thyroglobulin_1"/>
    <property type="match status" value="1"/>
</dbReference>
<dbReference type="InterPro" id="IPR036613">
    <property type="entry name" value="MHCII_invariant_trimer_sf"/>
</dbReference>
<reference evidence="10" key="1">
    <citation type="submission" date="2011-08" db="EMBL/GenBank/DDBJ databases">
        <title>The draft genome of Latimeria chalumnae.</title>
        <authorList>
            <person name="Di Palma F."/>
            <person name="Alfoldi J."/>
            <person name="Johnson J."/>
            <person name="Berlin A."/>
            <person name="Gnerre S."/>
            <person name="Jaffe D."/>
            <person name="MacCallum I."/>
            <person name="Young S."/>
            <person name="Walker B.J."/>
            <person name="Lander E."/>
            <person name="Lindblad-Toh K."/>
        </authorList>
    </citation>
    <scope>NUCLEOTIDE SEQUENCE [LARGE SCALE GENOMIC DNA]</scope>
    <source>
        <strain evidence="10">Wild caught</strain>
    </source>
</reference>
<dbReference type="Proteomes" id="UP000008672">
    <property type="component" value="Unassembled WGS sequence"/>
</dbReference>
<dbReference type="GO" id="GO:0070206">
    <property type="term" value="P:protein trimerization"/>
    <property type="evidence" value="ECO:0007669"/>
    <property type="project" value="InterPro"/>
</dbReference>
<evidence type="ECO:0000256" key="7">
    <source>
        <dbReference type="SAM" id="Phobius"/>
    </source>
</evidence>
<keyword evidence="10" id="KW-1185">Reference proteome</keyword>
<accession>H3B8G7</accession>
<keyword evidence="7" id="KW-0812">Transmembrane</keyword>
<keyword evidence="4 5" id="KW-1015">Disulfide bond</keyword>
<dbReference type="InterPro" id="IPR011988">
    <property type="entry name" value="MHC_II-assoc_invariant_trimer"/>
</dbReference>
<dbReference type="InParanoid" id="H3B8G7"/>
<dbReference type="GeneTree" id="ENSGT00390000008961"/>
<dbReference type="InterPro" id="IPR043530">
    <property type="entry name" value="CD74_antigen"/>
</dbReference>
<dbReference type="Bgee" id="ENSLACG00000016022">
    <property type="expression patterns" value="Expressed in pelvic fin and 6 other cell types or tissues"/>
</dbReference>
<dbReference type="eggNOG" id="KOG1214">
    <property type="taxonomic scope" value="Eukaryota"/>
</dbReference>
<dbReference type="GO" id="GO:0006955">
    <property type="term" value="P:immune response"/>
    <property type="evidence" value="ECO:0007669"/>
    <property type="project" value="InterPro"/>
</dbReference>
<dbReference type="GO" id="GO:0005604">
    <property type="term" value="C:basement membrane"/>
    <property type="evidence" value="ECO:0007669"/>
    <property type="project" value="TreeGrafter"/>
</dbReference>
<dbReference type="InterPro" id="IPR036857">
    <property type="entry name" value="Thyroglobulin_1_sf"/>
</dbReference>
<comment type="subcellular location">
    <subcellularLocation>
        <location evidence="1">Secreted</location>
    </subcellularLocation>
</comment>
<dbReference type="SUPFAM" id="SSF57610">
    <property type="entry name" value="Thyroglobulin type-1 domain"/>
    <property type="match status" value="1"/>
</dbReference>
<dbReference type="PRINTS" id="PR01990">
    <property type="entry name" value="CD74ANTIGEN"/>
</dbReference>
<dbReference type="FunCoup" id="H3B8G7">
    <property type="interactions" value="221"/>
</dbReference>
<protein>
    <submittedName>
        <fullName evidence="9">CD74 molecule</fullName>
    </submittedName>
</protein>
<dbReference type="CDD" id="cd00191">
    <property type="entry name" value="TY"/>
    <property type="match status" value="1"/>
</dbReference>
<evidence type="ECO:0000313" key="9">
    <source>
        <dbReference type="Ensembl" id="ENSLACP00000018188.1"/>
    </source>
</evidence>
<dbReference type="GO" id="GO:0006886">
    <property type="term" value="P:intracellular protein transport"/>
    <property type="evidence" value="ECO:0007669"/>
    <property type="project" value="InterPro"/>
</dbReference>
<evidence type="ECO:0000256" key="3">
    <source>
        <dbReference type="ARBA" id="ARBA00022737"/>
    </source>
</evidence>
<dbReference type="GO" id="GO:0005615">
    <property type="term" value="C:extracellular space"/>
    <property type="evidence" value="ECO:0007669"/>
    <property type="project" value="TreeGrafter"/>
</dbReference>
<dbReference type="GO" id="GO:0042289">
    <property type="term" value="F:MHC class II protein binding"/>
    <property type="evidence" value="ECO:0007669"/>
    <property type="project" value="InterPro"/>
</dbReference>
<dbReference type="GO" id="GO:0007160">
    <property type="term" value="P:cell-matrix adhesion"/>
    <property type="evidence" value="ECO:0007669"/>
    <property type="project" value="TreeGrafter"/>
</dbReference>
<name>H3B8G7_LATCH</name>
<keyword evidence="3" id="KW-0677">Repeat</keyword>
<dbReference type="SUPFAM" id="SSF48305">
    <property type="entry name" value="Class II MHC-associated invariant chain ectoplasmic trimerization domain"/>
    <property type="match status" value="1"/>
</dbReference>
<dbReference type="InterPro" id="IPR051950">
    <property type="entry name" value="Dev_reg/Prot_inhib"/>
</dbReference>
<evidence type="ECO:0000313" key="10">
    <source>
        <dbReference type="Proteomes" id="UP000008672"/>
    </source>
</evidence>
<dbReference type="PROSITE" id="PS51162">
    <property type="entry name" value="THYROGLOBULIN_1_2"/>
    <property type="match status" value="1"/>
</dbReference>
<feature type="disulfide bond" evidence="5">
    <location>
        <begin position="213"/>
        <end position="233"/>
    </location>
</feature>
<reference evidence="9" key="3">
    <citation type="submission" date="2025-09" db="UniProtKB">
        <authorList>
            <consortium name="Ensembl"/>
        </authorList>
    </citation>
    <scope>IDENTIFICATION</scope>
</reference>